<evidence type="ECO:0000259" key="3">
    <source>
        <dbReference type="Pfam" id="PF13519"/>
    </source>
</evidence>
<keyword evidence="1" id="KW-0472">Membrane</keyword>
<dbReference type="KEGG" id="plig:NAG76_16990"/>
<dbReference type="AlphaFoldDB" id="A0A9J6ZCF4"/>
<accession>A0A9J6ZCF4</accession>
<gene>
    <name evidence="4" type="ORF">NAG76_16990</name>
</gene>
<dbReference type="PANTHER" id="PTHR37464">
    <property type="entry name" value="BLL2463 PROTEIN"/>
    <property type="match status" value="1"/>
</dbReference>
<dbReference type="PANTHER" id="PTHR37464:SF1">
    <property type="entry name" value="BLL2463 PROTEIN"/>
    <property type="match status" value="1"/>
</dbReference>
<evidence type="ECO:0000313" key="4">
    <source>
        <dbReference type="EMBL" id="URN93513.1"/>
    </source>
</evidence>
<dbReference type="Pfam" id="PF07584">
    <property type="entry name" value="BatA"/>
    <property type="match status" value="1"/>
</dbReference>
<dbReference type="Proteomes" id="UP001056756">
    <property type="component" value="Chromosome"/>
</dbReference>
<dbReference type="Pfam" id="PF13519">
    <property type="entry name" value="VWA_2"/>
    <property type="match status" value="1"/>
</dbReference>
<sequence length="642" mass="72586">MQWLSATSAWFGISLLVIVAMYIFKKSYQPRMISSHILWRRALQEQEANKPWQKLKKRLLLWLQLLVAICIVFALMEPVIEKLIAKDEHVIVVLDRSASMAAMTTATGESYFQLAKDKMIEWLKTELAGSPITLIVNGDYPEIITSREVQVDKVINAVNDLQPYYGVSDDETTLSLARALVSEEEQQVISLYVDQSFKATSIEDKKNQSNTSREYWNIIGDDEVHSNVNIRSFTINSEDAIEAEGFVTIAHPQGLQQQLTVLVTAYDHNDKVISTVEKNQVTSSGQYTTVELNKLPISYYYKAEVKAMDGDHNLSDNIMFQVLAEESEYDVLLVSEGNLFLEKALQLMNADLTKLSPSSEPPTDSKDNSYHLIIVDGDYDRLQLDSAWSSYMAKYPLWIIDHPKKAGASSVAPSSQEVIVTDHEVTQYITFQDTYISQMRKLTNTELNFGTVVLKYGDWPAIVAGYEMQKPRLRFTFSLQDTDLPLRAEFPILMMQSLQYMVKGTSEQLGSFLVGSEPAITLSTNTASSYWQSMSDTSSKGTEKSNTMSYDQPILTPSVPGVYQLIELDRNDERVQSRVAVVHAELSEYSYSMNNQLSELSQEQLQVSDAGKGQGLQSIIPWLAMLMMCCLVLEWEVYRRGL</sequence>
<feature type="domain" description="Aerotolerance regulator N-terminal" evidence="2">
    <location>
        <begin position="1"/>
        <end position="78"/>
    </location>
</feature>
<protein>
    <submittedName>
        <fullName evidence="4">VWA domain-containing protein</fullName>
    </submittedName>
</protein>
<proteinExistence type="predicted"/>
<name>A0A9J6ZCF4_9BACL</name>
<feature type="domain" description="VWFA" evidence="3">
    <location>
        <begin position="90"/>
        <end position="194"/>
    </location>
</feature>
<dbReference type="InterPro" id="IPR024163">
    <property type="entry name" value="Aerotolerance_reg_N"/>
</dbReference>
<dbReference type="EMBL" id="CP097899">
    <property type="protein sequence ID" value="URN93513.1"/>
    <property type="molecule type" value="Genomic_DNA"/>
</dbReference>
<feature type="transmembrane region" description="Helical" evidence="1">
    <location>
        <begin position="59"/>
        <end position="76"/>
    </location>
</feature>
<keyword evidence="1" id="KW-0812">Transmembrane</keyword>
<dbReference type="InterPro" id="IPR036465">
    <property type="entry name" value="vWFA_dom_sf"/>
</dbReference>
<evidence type="ECO:0000313" key="5">
    <source>
        <dbReference type="Proteomes" id="UP001056756"/>
    </source>
</evidence>
<evidence type="ECO:0000256" key="1">
    <source>
        <dbReference type="SAM" id="Phobius"/>
    </source>
</evidence>
<dbReference type="InterPro" id="IPR002035">
    <property type="entry name" value="VWF_A"/>
</dbReference>
<feature type="transmembrane region" description="Helical" evidence="1">
    <location>
        <begin position="6"/>
        <end position="24"/>
    </location>
</feature>
<keyword evidence="1" id="KW-1133">Transmembrane helix</keyword>
<dbReference type="SUPFAM" id="SSF53300">
    <property type="entry name" value="vWA-like"/>
    <property type="match status" value="1"/>
</dbReference>
<evidence type="ECO:0000259" key="2">
    <source>
        <dbReference type="Pfam" id="PF07584"/>
    </source>
</evidence>
<reference evidence="4" key="1">
    <citation type="submission" date="2022-05" db="EMBL/GenBank/DDBJ databases">
        <title>Novel bacterial taxa in a minimal lignocellulolytic consortium and its capacity to transform plastics disclosed by genome-resolved metagenomics.</title>
        <authorList>
            <person name="Rodriguez C.A.D."/>
            <person name="Diaz-Garcia L."/>
            <person name="Herrera K."/>
            <person name="Tarazona N.A."/>
            <person name="Sproer C."/>
            <person name="Overmann J."/>
            <person name="Jimenez D.J."/>
        </authorList>
    </citation>
    <scope>NUCLEOTIDE SEQUENCE</scope>
    <source>
        <strain evidence="4">MAG5</strain>
    </source>
</reference>
<organism evidence="4 5">
    <name type="scientific">Candidatus Pristimantibacillus lignocellulolyticus</name>
    <dbReference type="NCBI Taxonomy" id="2994561"/>
    <lineage>
        <taxon>Bacteria</taxon>
        <taxon>Bacillati</taxon>
        <taxon>Bacillota</taxon>
        <taxon>Bacilli</taxon>
        <taxon>Bacillales</taxon>
        <taxon>Paenibacillaceae</taxon>
        <taxon>Candidatus Pristimantibacillus</taxon>
    </lineage>
</organism>